<evidence type="ECO:0000256" key="1">
    <source>
        <dbReference type="SAM" id="MobiDB-lite"/>
    </source>
</evidence>
<reference evidence="2 3" key="1">
    <citation type="submission" date="2015-07" db="EMBL/GenBank/DDBJ databases">
        <title>High-quality genome of monoxenous trypanosomatid Leptomonas pyrrhocoris.</title>
        <authorList>
            <person name="Flegontov P."/>
            <person name="Butenko A."/>
            <person name="Firsov S."/>
            <person name="Vlcek C."/>
            <person name="Logacheva M.D."/>
            <person name="Field M."/>
            <person name="Filatov D."/>
            <person name="Flegontova O."/>
            <person name="Gerasimov E."/>
            <person name="Jackson A.P."/>
            <person name="Kelly S."/>
            <person name="Opperdoes F."/>
            <person name="O'Reilly A."/>
            <person name="Votypka J."/>
            <person name="Yurchenko V."/>
            <person name="Lukes J."/>
        </authorList>
    </citation>
    <scope>NUCLEOTIDE SEQUENCE [LARGE SCALE GENOMIC DNA]</scope>
    <source>
        <strain evidence="2">H10</strain>
    </source>
</reference>
<dbReference type="PANTHER" id="PTHR37375">
    <property type="entry name" value="EXPRESSED PROTEIN"/>
    <property type="match status" value="1"/>
</dbReference>
<protein>
    <submittedName>
        <fullName evidence="2">Uncharacterized protein</fullName>
    </submittedName>
</protein>
<dbReference type="SUPFAM" id="SSF50475">
    <property type="entry name" value="FMN-binding split barrel"/>
    <property type="match status" value="1"/>
</dbReference>
<feature type="region of interest" description="Disordered" evidence="1">
    <location>
        <begin position="385"/>
        <end position="407"/>
    </location>
</feature>
<organism evidence="2 3">
    <name type="scientific">Leptomonas pyrrhocoris</name>
    <name type="common">Firebug parasite</name>
    <dbReference type="NCBI Taxonomy" id="157538"/>
    <lineage>
        <taxon>Eukaryota</taxon>
        <taxon>Discoba</taxon>
        <taxon>Euglenozoa</taxon>
        <taxon>Kinetoplastea</taxon>
        <taxon>Metakinetoplastina</taxon>
        <taxon>Trypanosomatida</taxon>
        <taxon>Trypanosomatidae</taxon>
        <taxon>Leishmaniinae</taxon>
        <taxon>Leptomonas</taxon>
    </lineage>
</organism>
<dbReference type="OrthoDB" id="10256706at2759"/>
<dbReference type="VEuPathDB" id="TriTrypDB:LpyrH10_07_0660"/>
<keyword evidence="3" id="KW-1185">Reference proteome</keyword>
<dbReference type="RefSeq" id="XP_015659271.1">
    <property type="nucleotide sequence ID" value="XM_015801870.1"/>
</dbReference>
<dbReference type="Proteomes" id="UP000037923">
    <property type="component" value="Unassembled WGS sequence"/>
</dbReference>
<sequence length="407" mass="46223">MSGPSRAPFTHGVAGREIKTRVKSNLGQPYASRFYNHIWTYRVAQLTTSNVRRMKESSIAMGFDSGVGGSSSSGSSGEQRADEEGNAALPVRSDLQPHALHKFSGEQDWSIVVAVPKSSSHVRNLLDCSKGSLMVGHTDPQLFHWFKELGALPPRSLLSGPMELLSGDLQAEAWETTFARHPVIHRLAQDMWEGDQSKSPDEAVHIAKREQEEDEKRMRRMSSSDWRAKFRERERNPTRAEDEEAPVYVVKPETFSLFRMRPEVRLWMNVAGQTQRVWEPVVPDPDPLCRCSHRFIRMLNLARQKLVPSLNMNFSLKLTNAFVFEVDDRGMWALGTQENVAGKNGVVKEEWMELRLDFGKDQVISTEQEMEWWVRGLTKLGAPEVSQTNSSVDDAGLNPEDFDYRHI</sequence>
<evidence type="ECO:0000313" key="3">
    <source>
        <dbReference type="Proteomes" id="UP000037923"/>
    </source>
</evidence>
<dbReference type="OMA" id="CSHRFIR"/>
<dbReference type="PANTHER" id="PTHR37375:SF1">
    <property type="entry name" value="DUF2470 DOMAIN-CONTAINING PROTEIN"/>
    <property type="match status" value="1"/>
</dbReference>
<gene>
    <name evidence="2" type="ORF">ABB37_04259</name>
</gene>
<feature type="region of interest" description="Disordered" evidence="1">
    <location>
        <begin position="207"/>
        <end position="238"/>
    </location>
</feature>
<name>A0A0N0VFI9_LEPPY</name>
<accession>A0A0N0VFI9</accession>
<evidence type="ECO:0000313" key="2">
    <source>
        <dbReference type="EMBL" id="KPA80832.1"/>
    </source>
</evidence>
<dbReference type="EMBL" id="LGTL01000007">
    <property type="protein sequence ID" value="KPA80832.1"/>
    <property type="molecule type" value="Genomic_DNA"/>
</dbReference>
<feature type="compositionally biased region" description="Basic and acidic residues" evidence="1">
    <location>
        <begin position="226"/>
        <end position="238"/>
    </location>
</feature>
<feature type="compositionally biased region" description="Basic and acidic residues" evidence="1">
    <location>
        <begin position="207"/>
        <end position="217"/>
    </location>
</feature>
<dbReference type="AlphaFoldDB" id="A0A0N0VFI9"/>
<comment type="caution">
    <text evidence="2">The sequence shown here is derived from an EMBL/GenBank/DDBJ whole genome shotgun (WGS) entry which is preliminary data.</text>
</comment>
<dbReference type="GeneID" id="26904550"/>
<proteinExistence type="predicted"/>
<feature type="region of interest" description="Disordered" evidence="1">
    <location>
        <begin position="62"/>
        <end position="86"/>
    </location>
</feature>